<evidence type="ECO:0000256" key="2">
    <source>
        <dbReference type="ARBA" id="ARBA00009194"/>
    </source>
</evidence>
<dbReference type="RefSeq" id="WP_129182022.1">
    <property type="nucleotide sequence ID" value="NZ_JAGIOG010000001.1"/>
</dbReference>
<keyword evidence="3" id="KW-0472">Membrane</keyword>
<dbReference type="Gene3D" id="2.50.20.20">
    <property type="match status" value="1"/>
</dbReference>
<organism evidence="5 6">
    <name type="scientific">Aeromicrobium fastidiosum</name>
    <dbReference type="NCBI Taxonomy" id="52699"/>
    <lineage>
        <taxon>Bacteria</taxon>
        <taxon>Bacillati</taxon>
        <taxon>Actinomycetota</taxon>
        <taxon>Actinomycetes</taxon>
        <taxon>Propionibacteriales</taxon>
        <taxon>Nocardioidaceae</taxon>
        <taxon>Aeromicrobium</taxon>
    </lineage>
</organism>
<dbReference type="AlphaFoldDB" id="A0A641APY0"/>
<keyword evidence="6" id="KW-1185">Reference proteome</keyword>
<reference evidence="5" key="1">
    <citation type="submission" date="2019-09" db="EMBL/GenBank/DDBJ databases">
        <authorList>
            <person name="Li J."/>
        </authorList>
    </citation>
    <scope>NUCLEOTIDE SEQUENCE [LARGE SCALE GENOMIC DNA]</scope>
    <source>
        <strain evidence="5">NRBC 14897</strain>
    </source>
</reference>
<keyword evidence="5" id="KW-0449">Lipoprotein</keyword>
<keyword evidence="4" id="KW-0732">Signal</keyword>
<keyword evidence="3" id="KW-1003">Cell membrane</keyword>
<name>A0A641APY0_9ACTN</name>
<evidence type="ECO:0000256" key="3">
    <source>
        <dbReference type="ARBA" id="ARBA00022475"/>
    </source>
</evidence>
<dbReference type="EMBL" id="SDPP02000002">
    <property type="protein sequence ID" value="KAA1378771.1"/>
    <property type="molecule type" value="Genomic_DNA"/>
</dbReference>
<gene>
    <name evidence="5" type="ORF">ESP62_010605</name>
</gene>
<dbReference type="InterPro" id="IPR029046">
    <property type="entry name" value="LolA/LolB/LppX"/>
</dbReference>
<dbReference type="InterPro" id="IPR009830">
    <property type="entry name" value="LppX/LprAFG"/>
</dbReference>
<evidence type="ECO:0000256" key="4">
    <source>
        <dbReference type="SAM" id="SignalP"/>
    </source>
</evidence>
<dbReference type="PROSITE" id="PS51257">
    <property type="entry name" value="PROKAR_LIPOPROTEIN"/>
    <property type="match status" value="1"/>
</dbReference>
<dbReference type="OrthoDB" id="5143207at2"/>
<protein>
    <submittedName>
        <fullName evidence="5">LppX_LprAFG lipoprotein</fullName>
    </submittedName>
</protein>
<proteinExistence type="inferred from homology"/>
<dbReference type="Pfam" id="PF07161">
    <property type="entry name" value="LppX_LprAFG"/>
    <property type="match status" value="1"/>
</dbReference>
<dbReference type="SUPFAM" id="SSF89392">
    <property type="entry name" value="Prokaryotic lipoproteins and lipoprotein localization factors"/>
    <property type="match status" value="1"/>
</dbReference>
<feature type="chain" id="PRO_5024950118" evidence="4">
    <location>
        <begin position="27"/>
        <end position="238"/>
    </location>
</feature>
<dbReference type="GO" id="GO:0030313">
    <property type="term" value="C:cell envelope"/>
    <property type="evidence" value="ECO:0007669"/>
    <property type="project" value="UniProtKB-SubCell"/>
</dbReference>
<comment type="similarity">
    <text evidence="2">Belongs to the LppX/LprAFG lipoprotein family.</text>
</comment>
<sequence>MRTRLLIPALLTAGLLLGGCTGSSSGSDGGGEAKGDDASALAARLSKAKTTLDTAETISISLSTKSLPDGVTGLLSATGKGNHSPAFEGKVSVVTGGASLGADVIATGGKVYAKTGFLPDFTAIDPATLKAPDPATLLKADGGITEILTKTDGLAEDGQSRDGKDVLTSIKGTLPGTVVQTIIPSAAADQTFTVVYRLDDDDNLRDATLTGQFYAPAAKVTYTVALTTSDTPVTIEAP</sequence>
<evidence type="ECO:0000256" key="1">
    <source>
        <dbReference type="ARBA" id="ARBA00004196"/>
    </source>
</evidence>
<feature type="signal peptide" evidence="4">
    <location>
        <begin position="1"/>
        <end position="26"/>
    </location>
</feature>
<evidence type="ECO:0000313" key="6">
    <source>
        <dbReference type="Proteomes" id="UP001515100"/>
    </source>
</evidence>
<accession>A0A641APY0</accession>
<comment type="caution">
    <text evidence="5">The sequence shown here is derived from an EMBL/GenBank/DDBJ whole genome shotgun (WGS) entry which is preliminary data.</text>
</comment>
<dbReference type="Proteomes" id="UP001515100">
    <property type="component" value="Unassembled WGS sequence"/>
</dbReference>
<comment type="subcellular location">
    <subcellularLocation>
        <location evidence="1">Cell envelope</location>
    </subcellularLocation>
</comment>
<evidence type="ECO:0000313" key="5">
    <source>
        <dbReference type="EMBL" id="KAA1378771.1"/>
    </source>
</evidence>